<dbReference type="AlphaFoldDB" id="A0A182MX70"/>
<evidence type="ECO:0000313" key="4">
    <source>
        <dbReference type="Proteomes" id="UP000075883"/>
    </source>
</evidence>
<feature type="compositionally biased region" description="Basic and acidic residues" evidence="2">
    <location>
        <begin position="90"/>
        <end position="100"/>
    </location>
</feature>
<evidence type="ECO:0000256" key="1">
    <source>
        <dbReference type="SAM" id="Coils"/>
    </source>
</evidence>
<accession>A0A182MX70</accession>
<reference evidence="4" key="1">
    <citation type="submission" date="2013-09" db="EMBL/GenBank/DDBJ databases">
        <title>The Genome Sequence of Anopheles culicifacies species A.</title>
        <authorList>
            <consortium name="The Broad Institute Genomics Platform"/>
            <person name="Neafsey D.E."/>
            <person name="Besansky N."/>
            <person name="Howell P."/>
            <person name="Walton C."/>
            <person name="Young S.K."/>
            <person name="Zeng Q."/>
            <person name="Gargeya S."/>
            <person name="Fitzgerald M."/>
            <person name="Haas B."/>
            <person name="Abouelleil A."/>
            <person name="Allen A.W."/>
            <person name="Alvarado L."/>
            <person name="Arachchi H.M."/>
            <person name="Berlin A.M."/>
            <person name="Chapman S.B."/>
            <person name="Gainer-Dewar J."/>
            <person name="Goldberg J."/>
            <person name="Griggs A."/>
            <person name="Gujja S."/>
            <person name="Hansen M."/>
            <person name="Howarth C."/>
            <person name="Imamovic A."/>
            <person name="Ireland A."/>
            <person name="Larimer J."/>
            <person name="McCowan C."/>
            <person name="Murphy C."/>
            <person name="Pearson M."/>
            <person name="Poon T.W."/>
            <person name="Priest M."/>
            <person name="Roberts A."/>
            <person name="Saif S."/>
            <person name="Shea T."/>
            <person name="Sisk P."/>
            <person name="Sykes S."/>
            <person name="Wortman J."/>
            <person name="Nusbaum C."/>
            <person name="Birren B."/>
        </authorList>
    </citation>
    <scope>NUCLEOTIDE SEQUENCE [LARGE SCALE GENOMIC DNA]</scope>
    <source>
        <strain evidence="4">A-37</strain>
    </source>
</reference>
<dbReference type="EnsemblMetazoa" id="ACUA028469-RA">
    <property type="protein sequence ID" value="ACUA028469-PA"/>
    <property type="gene ID" value="ACUA028469"/>
</dbReference>
<evidence type="ECO:0000313" key="3">
    <source>
        <dbReference type="EnsemblMetazoa" id="ACUA028469-PA"/>
    </source>
</evidence>
<dbReference type="SUPFAM" id="SSF47162">
    <property type="entry name" value="Apolipoprotein"/>
    <property type="match status" value="1"/>
</dbReference>
<feature type="region of interest" description="Disordered" evidence="2">
    <location>
        <begin position="89"/>
        <end position="155"/>
    </location>
</feature>
<proteinExistence type="predicted"/>
<protein>
    <submittedName>
        <fullName evidence="3">Uncharacterized protein</fullName>
    </submittedName>
</protein>
<sequence length="233" mass="27886">MGGSAKLPDAERIIERLEDQLLLLRTQLAEQAELFRKELEKYREEARKQIEWHREDARSREASLRDELKKDREFIALLLSKNLGNLNIKPHREEETETEKQFATQEGRSWAEVAQRRPSSQLQRIRQTRLQQRNKDPQPVSTRAEVPRQDQQQRISDCEFPVLPQVTQQSSVEDPWIEVARRKSQQNWHQQGRLLHQQEVQRQGMKRPSNDRGLLGKRHLRQRRIRLHCLRLH</sequence>
<feature type="coiled-coil region" evidence="1">
    <location>
        <begin position="7"/>
        <end position="56"/>
    </location>
</feature>
<feature type="compositionally biased region" description="Low complexity" evidence="2">
    <location>
        <begin position="121"/>
        <end position="131"/>
    </location>
</feature>
<name>A0A182MX70_9DIPT</name>
<keyword evidence="1" id="KW-0175">Coiled coil</keyword>
<organism evidence="3 4">
    <name type="scientific">Anopheles culicifacies</name>
    <dbReference type="NCBI Taxonomy" id="139723"/>
    <lineage>
        <taxon>Eukaryota</taxon>
        <taxon>Metazoa</taxon>
        <taxon>Ecdysozoa</taxon>
        <taxon>Arthropoda</taxon>
        <taxon>Hexapoda</taxon>
        <taxon>Insecta</taxon>
        <taxon>Pterygota</taxon>
        <taxon>Neoptera</taxon>
        <taxon>Endopterygota</taxon>
        <taxon>Diptera</taxon>
        <taxon>Nematocera</taxon>
        <taxon>Culicoidea</taxon>
        <taxon>Culicidae</taxon>
        <taxon>Anophelinae</taxon>
        <taxon>Anopheles</taxon>
        <taxon>culicifacies species complex</taxon>
    </lineage>
</organism>
<keyword evidence="4" id="KW-1185">Reference proteome</keyword>
<dbReference type="VEuPathDB" id="VectorBase:ACUA028469"/>
<dbReference type="EMBL" id="AXCM01018388">
    <property type="status" value="NOT_ANNOTATED_CDS"/>
    <property type="molecule type" value="Genomic_DNA"/>
</dbReference>
<evidence type="ECO:0000256" key="2">
    <source>
        <dbReference type="SAM" id="MobiDB-lite"/>
    </source>
</evidence>
<dbReference type="Gene3D" id="1.20.120.20">
    <property type="entry name" value="Apolipoprotein"/>
    <property type="match status" value="1"/>
</dbReference>
<reference evidence="3" key="2">
    <citation type="submission" date="2020-05" db="UniProtKB">
        <authorList>
            <consortium name="EnsemblMetazoa"/>
        </authorList>
    </citation>
    <scope>IDENTIFICATION</scope>
    <source>
        <strain evidence="3">A-37</strain>
    </source>
</reference>
<dbReference type="Proteomes" id="UP000075883">
    <property type="component" value="Unassembled WGS sequence"/>
</dbReference>